<accession>A0A8H7K7Y9</accession>
<evidence type="ECO:0000313" key="2">
    <source>
        <dbReference type="Proteomes" id="UP000616885"/>
    </source>
</evidence>
<organism evidence="1 2">
    <name type="scientific">Bionectria ochroleuca</name>
    <name type="common">Gliocladium roseum</name>
    <dbReference type="NCBI Taxonomy" id="29856"/>
    <lineage>
        <taxon>Eukaryota</taxon>
        <taxon>Fungi</taxon>
        <taxon>Dikarya</taxon>
        <taxon>Ascomycota</taxon>
        <taxon>Pezizomycotina</taxon>
        <taxon>Sordariomycetes</taxon>
        <taxon>Hypocreomycetidae</taxon>
        <taxon>Hypocreales</taxon>
        <taxon>Bionectriaceae</taxon>
        <taxon>Clonostachys</taxon>
    </lineage>
</organism>
<dbReference type="AlphaFoldDB" id="A0A8H7K7Y9"/>
<evidence type="ECO:0000313" key="1">
    <source>
        <dbReference type="EMBL" id="KAF9745223.1"/>
    </source>
</evidence>
<dbReference type="EMBL" id="JADCTT010000013">
    <property type="protein sequence ID" value="KAF9745223.1"/>
    <property type="molecule type" value="Genomic_DNA"/>
</dbReference>
<sequence>MVSDQTLIPEFLYHTCLTVDEHNVQTLGDIPRLYVLGSHGTVKAAKEFALGALGTLGYEEADFAVYQTRPPGVEEWEHGSGIIVYAKAPAGQEFFVRIDTKLSIEDLPASPDGSLLLPRGTDHLHFIIQTQINYSANRAVSSEIQGAHLKRNDALEAAIWCLLEGSADSKIDCAQFEVNQDLEPKEDWPIGEDVLIHAVTHTGENRLISLITPPSVYRKLSKHRKKQDKST</sequence>
<comment type="caution">
    <text evidence="1">The sequence shown here is derived from an EMBL/GenBank/DDBJ whole genome shotgun (WGS) entry which is preliminary data.</text>
</comment>
<reference evidence="1" key="1">
    <citation type="submission" date="2020-10" db="EMBL/GenBank/DDBJ databases">
        <title>High-Quality Genome Resource of Clonostachys rosea strain S41 by Oxford Nanopore Long-Read Sequencing.</title>
        <authorList>
            <person name="Wang H."/>
        </authorList>
    </citation>
    <scope>NUCLEOTIDE SEQUENCE</scope>
    <source>
        <strain evidence="1">S41</strain>
    </source>
</reference>
<dbReference type="Proteomes" id="UP000616885">
    <property type="component" value="Unassembled WGS sequence"/>
</dbReference>
<name>A0A8H7K7Y9_BIOOC</name>
<protein>
    <submittedName>
        <fullName evidence="1">Uncharacterized protein</fullName>
    </submittedName>
</protein>
<gene>
    <name evidence="1" type="ORF">IM811_004845</name>
</gene>
<proteinExistence type="predicted"/>